<name>A0A9Q1MXD3_9SOLA</name>
<evidence type="ECO:0000313" key="9">
    <source>
        <dbReference type="Proteomes" id="UP001152561"/>
    </source>
</evidence>
<dbReference type="GO" id="GO:0005634">
    <property type="term" value="C:nucleus"/>
    <property type="evidence" value="ECO:0007669"/>
    <property type="project" value="UniProtKB-SubCell"/>
</dbReference>
<dbReference type="InterPro" id="IPR044810">
    <property type="entry name" value="WRKY_plant"/>
</dbReference>
<dbReference type="InterPro" id="IPR036576">
    <property type="entry name" value="WRKY_dom_sf"/>
</dbReference>
<dbReference type="Gene3D" id="2.20.25.80">
    <property type="entry name" value="WRKY domain"/>
    <property type="match status" value="1"/>
</dbReference>
<dbReference type="PROSITE" id="PS50811">
    <property type="entry name" value="WRKY"/>
    <property type="match status" value="1"/>
</dbReference>
<dbReference type="GO" id="GO:0003700">
    <property type="term" value="F:DNA-binding transcription factor activity"/>
    <property type="evidence" value="ECO:0007669"/>
    <property type="project" value="InterPro"/>
</dbReference>
<keyword evidence="5" id="KW-0539">Nucleus</keyword>
<dbReference type="OrthoDB" id="2021064at2759"/>
<sequence length="320" mass="36430">MESELADLKMIIKELNLGQDFTSGLRELIMKKPIGDNGVLAHELVEKIMASFCKALKMLKPSKYVNEYPQIPVATDSSCRKAGRRSPEDSSGSCCKKSSSKDQRFCNKKRKISGTSVKETSTLEDDGHVWRKYGQKQILDAPYPRSYYRCTHKFDQGCEATKQEQRIQANPPQFRTMYQGHHTCTTYPTVSQIFLDSQKHHEDSSILLSFDSNVNHYNPYFPTFPSTKKDIKEEVSLSCFYPNQHQIQSSSSDYFLPFEYDYSTPTAETFGHVKAALSSESDNGNFISSGSSCTEHCMEMEMEMEMMLGSIDFEDLPFSI</sequence>
<gene>
    <name evidence="8" type="ORF">K7X08_037911</name>
</gene>
<evidence type="ECO:0000259" key="7">
    <source>
        <dbReference type="PROSITE" id="PS50811"/>
    </source>
</evidence>
<comment type="caution">
    <text evidence="8">The sequence shown here is derived from an EMBL/GenBank/DDBJ whole genome shotgun (WGS) entry which is preliminary data.</text>
</comment>
<evidence type="ECO:0000256" key="6">
    <source>
        <dbReference type="SAM" id="MobiDB-lite"/>
    </source>
</evidence>
<dbReference type="Pfam" id="PF03106">
    <property type="entry name" value="WRKY"/>
    <property type="match status" value="1"/>
</dbReference>
<dbReference type="Proteomes" id="UP001152561">
    <property type="component" value="Unassembled WGS sequence"/>
</dbReference>
<keyword evidence="4" id="KW-0804">Transcription</keyword>
<feature type="domain" description="WRKY" evidence="7">
    <location>
        <begin position="119"/>
        <end position="182"/>
    </location>
</feature>
<keyword evidence="9" id="KW-1185">Reference proteome</keyword>
<evidence type="ECO:0000256" key="2">
    <source>
        <dbReference type="ARBA" id="ARBA00023015"/>
    </source>
</evidence>
<dbReference type="PANTHER" id="PTHR31282">
    <property type="entry name" value="WRKY TRANSCRIPTION FACTOR 21-RELATED"/>
    <property type="match status" value="1"/>
</dbReference>
<protein>
    <recommendedName>
        <fullName evidence="7">WRKY domain-containing protein</fullName>
    </recommendedName>
</protein>
<evidence type="ECO:0000313" key="8">
    <source>
        <dbReference type="EMBL" id="KAJ8570939.1"/>
    </source>
</evidence>
<dbReference type="SMART" id="SM00774">
    <property type="entry name" value="WRKY"/>
    <property type="match status" value="1"/>
</dbReference>
<evidence type="ECO:0000256" key="3">
    <source>
        <dbReference type="ARBA" id="ARBA00023125"/>
    </source>
</evidence>
<evidence type="ECO:0000256" key="1">
    <source>
        <dbReference type="ARBA" id="ARBA00004123"/>
    </source>
</evidence>
<comment type="subcellular location">
    <subcellularLocation>
        <location evidence="1">Nucleus</location>
    </subcellularLocation>
</comment>
<evidence type="ECO:0000256" key="4">
    <source>
        <dbReference type="ARBA" id="ARBA00023163"/>
    </source>
</evidence>
<dbReference type="SUPFAM" id="SSF118290">
    <property type="entry name" value="WRKY DNA-binding domain"/>
    <property type="match status" value="1"/>
</dbReference>
<dbReference type="GO" id="GO:0043565">
    <property type="term" value="F:sequence-specific DNA binding"/>
    <property type="evidence" value="ECO:0007669"/>
    <property type="project" value="InterPro"/>
</dbReference>
<proteinExistence type="predicted"/>
<evidence type="ECO:0000256" key="5">
    <source>
        <dbReference type="ARBA" id="ARBA00023242"/>
    </source>
</evidence>
<keyword evidence="2" id="KW-0805">Transcription regulation</keyword>
<dbReference type="EMBL" id="JAJAGQ010000002">
    <property type="protein sequence ID" value="KAJ8570939.1"/>
    <property type="molecule type" value="Genomic_DNA"/>
</dbReference>
<organism evidence="8 9">
    <name type="scientific">Anisodus acutangulus</name>
    <dbReference type="NCBI Taxonomy" id="402998"/>
    <lineage>
        <taxon>Eukaryota</taxon>
        <taxon>Viridiplantae</taxon>
        <taxon>Streptophyta</taxon>
        <taxon>Embryophyta</taxon>
        <taxon>Tracheophyta</taxon>
        <taxon>Spermatophyta</taxon>
        <taxon>Magnoliopsida</taxon>
        <taxon>eudicotyledons</taxon>
        <taxon>Gunneridae</taxon>
        <taxon>Pentapetalae</taxon>
        <taxon>asterids</taxon>
        <taxon>lamiids</taxon>
        <taxon>Solanales</taxon>
        <taxon>Solanaceae</taxon>
        <taxon>Solanoideae</taxon>
        <taxon>Hyoscyameae</taxon>
        <taxon>Anisodus</taxon>
    </lineage>
</organism>
<accession>A0A9Q1MXD3</accession>
<dbReference type="InterPro" id="IPR003657">
    <property type="entry name" value="WRKY_dom"/>
</dbReference>
<keyword evidence="3" id="KW-0238">DNA-binding</keyword>
<feature type="region of interest" description="Disordered" evidence="6">
    <location>
        <begin position="76"/>
        <end position="100"/>
    </location>
</feature>
<dbReference type="AlphaFoldDB" id="A0A9Q1MXD3"/>
<reference evidence="9" key="1">
    <citation type="journal article" date="2023" name="Proc. Natl. Acad. Sci. U.S.A.">
        <title>Genomic and structural basis for evolution of tropane alkaloid biosynthesis.</title>
        <authorList>
            <person name="Wanga Y.-J."/>
            <person name="Taina T."/>
            <person name="Yua J.-Y."/>
            <person name="Lia J."/>
            <person name="Xua B."/>
            <person name="Chenc J."/>
            <person name="D'Auriad J.C."/>
            <person name="Huanga J.-P."/>
            <person name="Huanga S.-X."/>
        </authorList>
    </citation>
    <scope>NUCLEOTIDE SEQUENCE [LARGE SCALE GENOMIC DNA]</scope>
    <source>
        <strain evidence="9">cv. KIB-2019</strain>
    </source>
</reference>